<accession>A0A1N7FW15</accession>
<sequence>MVEAPESPASRRRMVGVVMLLLALLLPLSTGVSAAAPDGDQQFGFCAAQRQRVAEASRKTDEHNARPHDFLLPDQQGAYDAYNAEAAAGNAENAAARSALLKCLQAISQLTGQGTSGYDVSPVSPEARRVITSLQQLTPVPAGWTPPTVPSGQRWTVPGNSPVRPYYDVLRRGNPPTTTATTTFQGIPRPRAGDPDPAFPGRSIGGTSSLPKVSADHIVPLSEIVNLPGYAALTPTDMYVVSRAPLNLQWLSQRANVAKNSGLARRVVGADEAWVEEQDRLYTSVREQLIALISQLNGS</sequence>
<name>A0A1N7FW15_9NOCA</name>
<reference evidence="3 4" key="1">
    <citation type="submission" date="2017-01" db="EMBL/GenBank/DDBJ databases">
        <authorList>
            <person name="Mah S.A."/>
            <person name="Swanson W.J."/>
            <person name="Moy G.W."/>
            <person name="Vacquier V.D."/>
        </authorList>
    </citation>
    <scope>NUCLEOTIDE SEQUENCE [LARGE SCALE GENOMIC DNA]</scope>
    <source>
        <strain evidence="3 4">CPCC 203464</strain>
    </source>
</reference>
<dbReference type="Proteomes" id="UP000186218">
    <property type="component" value="Unassembled WGS sequence"/>
</dbReference>
<evidence type="ECO:0000313" key="3">
    <source>
        <dbReference type="EMBL" id="SIS04542.1"/>
    </source>
</evidence>
<keyword evidence="2" id="KW-0732">Signal</keyword>
<proteinExistence type="predicted"/>
<dbReference type="OrthoDB" id="4710763at2"/>
<feature type="signal peptide" evidence="2">
    <location>
        <begin position="1"/>
        <end position="34"/>
    </location>
</feature>
<feature type="chain" id="PRO_5038464695" description="HNH endonuclease" evidence="2">
    <location>
        <begin position="35"/>
        <end position="299"/>
    </location>
</feature>
<dbReference type="AlphaFoldDB" id="A0A1N7FW15"/>
<dbReference type="RefSeq" id="WP_143690316.1">
    <property type="nucleotide sequence ID" value="NZ_FTNT01000006.1"/>
</dbReference>
<dbReference type="EMBL" id="FTNT01000006">
    <property type="protein sequence ID" value="SIS04542.1"/>
    <property type="molecule type" value="Genomic_DNA"/>
</dbReference>
<keyword evidence="4" id="KW-1185">Reference proteome</keyword>
<gene>
    <name evidence="3" type="ORF">SAMN05445060_2342</name>
</gene>
<evidence type="ECO:0000256" key="1">
    <source>
        <dbReference type="SAM" id="MobiDB-lite"/>
    </source>
</evidence>
<protein>
    <recommendedName>
        <fullName evidence="5">HNH endonuclease</fullName>
    </recommendedName>
</protein>
<organism evidence="3 4">
    <name type="scientific">Williamsia sterculiae</name>
    <dbReference type="NCBI Taxonomy" id="1344003"/>
    <lineage>
        <taxon>Bacteria</taxon>
        <taxon>Bacillati</taxon>
        <taxon>Actinomycetota</taxon>
        <taxon>Actinomycetes</taxon>
        <taxon>Mycobacteriales</taxon>
        <taxon>Nocardiaceae</taxon>
        <taxon>Williamsia</taxon>
    </lineage>
</organism>
<evidence type="ECO:0000256" key="2">
    <source>
        <dbReference type="SAM" id="SignalP"/>
    </source>
</evidence>
<evidence type="ECO:0000313" key="4">
    <source>
        <dbReference type="Proteomes" id="UP000186218"/>
    </source>
</evidence>
<feature type="region of interest" description="Disordered" evidence="1">
    <location>
        <begin position="171"/>
        <end position="206"/>
    </location>
</feature>
<dbReference type="STRING" id="1344003.SAMN05445060_2342"/>
<evidence type="ECO:0008006" key="5">
    <source>
        <dbReference type="Google" id="ProtNLM"/>
    </source>
</evidence>